<proteinExistence type="predicted"/>
<dbReference type="HOGENOM" id="CLU_162668_0_0_6"/>
<dbReference type="RefSeq" id="WP_037023267.1">
    <property type="nucleotide sequence ID" value="NZ_CCSF01000001.1"/>
</dbReference>
<evidence type="ECO:0000313" key="1">
    <source>
        <dbReference type="EMBL" id="CDZ94140.1"/>
    </source>
</evidence>
<keyword evidence="2" id="KW-1185">Reference proteome</keyword>
<organism evidence="1 2">
    <name type="scientific">Pseudomonas saudiphocaensis</name>
    <dbReference type="NCBI Taxonomy" id="1499686"/>
    <lineage>
        <taxon>Bacteria</taxon>
        <taxon>Pseudomonadati</taxon>
        <taxon>Pseudomonadota</taxon>
        <taxon>Gammaproteobacteria</taxon>
        <taxon>Pseudomonadales</taxon>
        <taxon>Pseudomonadaceae</taxon>
        <taxon>Pseudomonas</taxon>
    </lineage>
</organism>
<dbReference type="Proteomes" id="UP000053902">
    <property type="component" value="Unassembled WGS sequence"/>
</dbReference>
<accession>A0A078LS96</accession>
<evidence type="ECO:0000313" key="2">
    <source>
        <dbReference type="Proteomes" id="UP000053902"/>
    </source>
</evidence>
<dbReference type="AlphaFoldDB" id="A0A078LS96"/>
<sequence>MTYNWSLMLRLLREAQKPGAEPFTPRQYAEEHAVALEDSGQTMPNLDSLKADAQNYESLLYEGGFLESRPEEQGGNGENFVLTERGQRLLAMLEDETATSRLDEKGQTALVPEVFDELGR</sequence>
<reference evidence="1 2" key="1">
    <citation type="submission" date="2014-07" db="EMBL/GenBank/DDBJ databases">
        <authorList>
            <person name="Urmite Genomes Urmite Genomes"/>
        </authorList>
    </citation>
    <scope>NUCLEOTIDE SEQUENCE [LARGE SCALE GENOMIC DNA]</scope>
    <source>
        <strain evidence="1 2">20_BN</strain>
    </source>
</reference>
<protein>
    <submittedName>
        <fullName evidence="1">Transcriptional regulator</fullName>
    </submittedName>
</protein>
<name>A0A078LS96_9PSED</name>
<dbReference type="OrthoDB" id="7018252at2"/>
<dbReference type="EMBL" id="CCSF01000001">
    <property type="protein sequence ID" value="CDZ94140.1"/>
    <property type="molecule type" value="Genomic_DNA"/>
</dbReference>
<gene>
    <name evidence="1" type="ORF">BN1079_01452</name>
</gene>